<keyword evidence="2" id="KW-1185">Reference proteome</keyword>
<gene>
    <name evidence="1" type="ORF">S23_65980</name>
</gene>
<dbReference type="Proteomes" id="UP000007886">
    <property type="component" value="Chromosome"/>
</dbReference>
<proteinExistence type="predicted"/>
<organism evidence="1 2">
    <name type="scientific">Bradyrhizobium cosmicum</name>
    <dbReference type="NCBI Taxonomy" id="1404864"/>
    <lineage>
        <taxon>Bacteria</taxon>
        <taxon>Pseudomonadati</taxon>
        <taxon>Pseudomonadota</taxon>
        <taxon>Alphaproteobacteria</taxon>
        <taxon>Hyphomicrobiales</taxon>
        <taxon>Nitrobacteraceae</taxon>
        <taxon>Bradyrhizobium</taxon>
    </lineage>
</organism>
<evidence type="ECO:0000313" key="1">
    <source>
        <dbReference type="EMBL" id="BAL79777.1"/>
    </source>
</evidence>
<reference evidence="1 2" key="1">
    <citation type="journal article" date="2012" name="Microbes Environ.">
        <title>Complete genome sequence of Bradyrhizobium sp. S23321: insights into symbiosis evolution in soil oligotrophs.</title>
        <authorList>
            <person name="Okubo T."/>
            <person name="Tsukui T."/>
            <person name="Maita H."/>
            <person name="Okamoto S."/>
            <person name="Oshima K."/>
            <person name="Fujisawa T."/>
            <person name="Saito A."/>
            <person name="Futamata H."/>
            <person name="Hattori R."/>
            <person name="Shimomura Y."/>
            <person name="Haruta S."/>
            <person name="Morimoto S."/>
            <person name="Wang Y."/>
            <person name="Sakai Y."/>
            <person name="Hattori M."/>
            <person name="Aizawa S."/>
            <person name="Nagashima K.V.P."/>
            <person name="Masuda S."/>
            <person name="Hattori T."/>
            <person name="Yamashita A."/>
            <person name="Bao Z."/>
            <person name="Hayatsu M."/>
            <person name="Kajiya-Kanegae H."/>
            <person name="Yoshinaga I."/>
            <person name="Sakamoto K."/>
            <person name="Toyota K."/>
            <person name="Nakao M."/>
            <person name="Kohara M."/>
            <person name="Anda M."/>
            <person name="Niwa R."/>
            <person name="Jung-Hwan P."/>
            <person name="Sameshima-Saito R."/>
            <person name="Tokuda S."/>
            <person name="Yamamoto S."/>
            <person name="Yamamoto S."/>
            <person name="Yokoyama T."/>
            <person name="Akutsu T."/>
            <person name="Nakamura Y."/>
            <person name="Nakahira-Yanaka Y."/>
            <person name="Takada Hoshino Y."/>
            <person name="Hirakawa H."/>
            <person name="Mitsui H."/>
            <person name="Terasawa K."/>
            <person name="Itakura M."/>
            <person name="Sato S."/>
            <person name="Ikeda-Ohtsubo W."/>
            <person name="Sakakura N."/>
            <person name="Kaminuma E."/>
            <person name="Minamisawa K."/>
        </authorList>
    </citation>
    <scope>NUCLEOTIDE SEQUENCE [LARGE SCALE GENOMIC DNA]</scope>
    <source>
        <strain evidence="1 2">S23321</strain>
    </source>
</reference>
<dbReference type="AlphaFoldDB" id="A0AAI8QET7"/>
<dbReference type="KEGG" id="brs:S23_65980"/>
<name>A0AAI8QET7_9BRAD</name>
<evidence type="ECO:0000313" key="2">
    <source>
        <dbReference type="Proteomes" id="UP000007886"/>
    </source>
</evidence>
<sequence length="77" mass="8388">MKICGSARSYPAGAPALTVRERLPDLGRCGRLATVPADHPQRVLDEAEIDCRRAQQRILESDTDVPAYRARSVPSGV</sequence>
<accession>A0AAI8QET7</accession>
<protein>
    <submittedName>
        <fullName evidence="1">Uncharacterized protein</fullName>
    </submittedName>
</protein>
<dbReference type="EMBL" id="AP012279">
    <property type="protein sequence ID" value="BAL79777.1"/>
    <property type="molecule type" value="Genomic_DNA"/>
</dbReference>